<evidence type="ECO:0000256" key="2">
    <source>
        <dbReference type="SAM" id="MobiDB-lite"/>
    </source>
</evidence>
<feature type="non-terminal residue" evidence="3">
    <location>
        <position position="576"/>
    </location>
</feature>
<dbReference type="GO" id="GO:0006516">
    <property type="term" value="P:glycoprotein catabolic process"/>
    <property type="evidence" value="ECO:0007669"/>
    <property type="project" value="TreeGrafter"/>
</dbReference>
<protein>
    <recommendedName>
        <fullName evidence="5">Beta-mannosidase</fullName>
    </recommendedName>
</protein>
<evidence type="ECO:0000256" key="1">
    <source>
        <dbReference type="ARBA" id="ARBA00023295"/>
    </source>
</evidence>
<reference evidence="3" key="1">
    <citation type="journal article" date="2021" name="Proc. Natl. Acad. Sci. U.S.A.">
        <title>Three genomes in the algal genus Volvox reveal the fate of a haploid sex-determining region after a transition to homothallism.</title>
        <authorList>
            <person name="Yamamoto K."/>
            <person name="Hamaji T."/>
            <person name="Kawai-Toyooka H."/>
            <person name="Matsuzaki R."/>
            <person name="Takahashi F."/>
            <person name="Nishimura Y."/>
            <person name="Kawachi M."/>
            <person name="Noguchi H."/>
            <person name="Minakuchi Y."/>
            <person name="Umen J.G."/>
            <person name="Toyoda A."/>
            <person name="Nozaki H."/>
        </authorList>
    </citation>
    <scope>NUCLEOTIDE SEQUENCE</scope>
    <source>
        <strain evidence="3">NIES-3785</strain>
    </source>
</reference>
<dbReference type="InterPro" id="IPR050887">
    <property type="entry name" value="Beta-mannosidase_GH2"/>
</dbReference>
<keyword evidence="1" id="KW-0326">Glycosidase</keyword>
<evidence type="ECO:0008006" key="5">
    <source>
        <dbReference type="Google" id="ProtNLM"/>
    </source>
</evidence>
<organism evidence="3 4">
    <name type="scientific">Volvox reticuliferus</name>
    <dbReference type="NCBI Taxonomy" id="1737510"/>
    <lineage>
        <taxon>Eukaryota</taxon>
        <taxon>Viridiplantae</taxon>
        <taxon>Chlorophyta</taxon>
        <taxon>core chlorophytes</taxon>
        <taxon>Chlorophyceae</taxon>
        <taxon>CS clade</taxon>
        <taxon>Chlamydomonadales</taxon>
        <taxon>Volvocaceae</taxon>
        <taxon>Volvox</taxon>
    </lineage>
</organism>
<feature type="region of interest" description="Disordered" evidence="2">
    <location>
        <begin position="382"/>
        <end position="435"/>
    </location>
</feature>
<gene>
    <name evidence="3" type="ORF">Vretimale_6283</name>
</gene>
<feature type="compositionally biased region" description="Low complexity" evidence="2">
    <location>
        <begin position="382"/>
        <end position="411"/>
    </location>
</feature>
<dbReference type="SUPFAM" id="SSF51445">
    <property type="entry name" value="(Trans)glycosidases"/>
    <property type="match status" value="1"/>
</dbReference>
<comment type="caution">
    <text evidence="3">The sequence shown here is derived from an EMBL/GenBank/DDBJ whole genome shotgun (WGS) entry which is preliminary data.</text>
</comment>
<feature type="non-terminal residue" evidence="3">
    <location>
        <position position="1"/>
    </location>
</feature>
<name>A0A8J4LLL1_9CHLO</name>
<evidence type="ECO:0000313" key="4">
    <source>
        <dbReference type="Proteomes" id="UP000722791"/>
    </source>
</evidence>
<dbReference type="InterPro" id="IPR017853">
    <property type="entry name" value="GH"/>
</dbReference>
<accession>A0A8J4LLL1</accession>
<evidence type="ECO:0000313" key="3">
    <source>
        <dbReference type="EMBL" id="GIM01521.1"/>
    </source>
</evidence>
<dbReference type="EMBL" id="BNCQ01000009">
    <property type="protein sequence ID" value="GIM01521.1"/>
    <property type="molecule type" value="Genomic_DNA"/>
</dbReference>
<keyword evidence="1" id="KW-0378">Hydrolase</keyword>
<dbReference type="Proteomes" id="UP000722791">
    <property type="component" value="Unassembled WGS sequence"/>
</dbReference>
<sequence>ADCMDPGIYPMARFVSEYGYQSFASYDVIRRYGMPSDLTPFSKFMRHRQRHPKGESELIASLGSHFRQPTGGWGSDDGPSGGGGGSNGDVGCISFPCTTAAAAAAASHKQQLEQLLGGDLHLYQSWIYQLQVQQALCYSTALGHWRSLRSDPWVMTMGVLYWQLNDIWPGYSWSSLDYGGSWKPLHSLVRRLFAPVTVVASYYKKRSNNVTVYVINDGPQEASVQLTATVVSLAPRAAASTPCPSTSANVSSKVSANVSAEASTEAKYGAAPRNDGNVSRAAQYAVLNLTAPPQRSILVLDAPAAKVLAALPGCSETTCVLLVRLRILAIGGGVDVSPSSGRSTVLWPWGRGDPGRDAAALVQMALWEGDNMTAAAAAAAGAPGTSSVGSSGTDATAADSGVDSSGSGESPEPQEEELTAAGAAAAAAAAGNSNDGWDWSSPEALVMFVPPKNLNLSPAEIEVYDIQMRTLAPYRYGNSRVGDDGSAGTGDVNQSDSSTAGTTISERVNSTAASPGAAAAAGGGGSGSGDGGGSARYQWCFRLRALRTPALLVALESSMRGSFSENFILILANMTY</sequence>
<feature type="region of interest" description="Disordered" evidence="2">
    <location>
        <begin position="481"/>
        <end position="529"/>
    </location>
</feature>
<feature type="compositionally biased region" description="Low complexity" evidence="2">
    <location>
        <begin position="420"/>
        <end position="431"/>
    </location>
</feature>
<feature type="compositionally biased region" description="Polar residues" evidence="2">
    <location>
        <begin position="491"/>
        <end position="511"/>
    </location>
</feature>
<dbReference type="PANTHER" id="PTHR43730">
    <property type="entry name" value="BETA-MANNOSIDASE"/>
    <property type="match status" value="1"/>
</dbReference>
<dbReference type="AlphaFoldDB" id="A0A8J4LLL1"/>
<proteinExistence type="predicted"/>
<dbReference type="PANTHER" id="PTHR43730:SF1">
    <property type="entry name" value="BETA-MANNOSIDASE"/>
    <property type="match status" value="1"/>
</dbReference>
<dbReference type="GO" id="GO:0004567">
    <property type="term" value="F:beta-mannosidase activity"/>
    <property type="evidence" value="ECO:0007669"/>
    <property type="project" value="TreeGrafter"/>
</dbReference>
<dbReference type="Gene3D" id="3.20.20.80">
    <property type="entry name" value="Glycosidases"/>
    <property type="match status" value="1"/>
</dbReference>